<reference evidence="14" key="1">
    <citation type="submission" date="2019-06" db="EMBL/GenBank/DDBJ databases">
        <title>The complete genome of Emcibacter congregatus ZYLT.</title>
        <authorList>
            <person name="Zhao Z."/>
        </authorList>
    </citation>
    <scope>NUCLEOTIDE SEQUENCE [LARGE SCALE GENOMIC DNA]</scope>
    <source>
        <strain evidence="14">MCCC 1A06723</strain>
    </source>
</reference>
<comment type="cofactor">
    <cofactor evidence="10">
        <name>FAD</name>
        <dbReference type="ChEBI" id="CHEBI:57692"/>
    </cofactor>
</comment>
<dbReference type="GO" id="GO:0016645">
    <property type="term" value="F:oxidoreductase activity, acting on the CH-NH group of donors"/>
    <property type="evidence" value="ECO:0007669"/>
    <property type="project" value="InterPro"/>
</dbReference>
<keyword evidence="1 10" id="KW-0963">Cytoplasm</keyword>
<dbReference type="GO" id="GO:0050660">
    <property type="term" value="F:flavin adenine dinucleotide binding"/>
    <property type="evidence" value="ECO:0007669"/>
    <property type="project" value="UniProtKB-UniRule"/>
</dbReference>
<organism evidence="13 14">
    <name type="scientific">Emcibacter nanhaiensis</name>
    <dbReference type="NCBI Taxonomy" id="1505037"/>
    <lineage>
        <taxon>Bacteria</taxon>
        <taxon>Pseudomonadati</taxon>
        <taxon>Pseudomonadota</taxon>
        <taxon>Alphaproteobacteria</taxon>
        <taxon>Emcibacterales</taxon>
        <taxon>Emcibacteraceae</taxon>
        <taxon>Emcibacter</taxon>
    </lineage>
</organism>
<dbReference type="InterPro" id="IPR006076">
    <property type="entry name" value="FAD-dep_OxRdtase"/>
</dbReference>
<dbReference type="InterPro" id="IPR023032">
    <property type="entry name" value="tRNA_MAMT_biosynth_bifunc_MnmC"/>
</dbReference>
<evidence type="ECO:0000256" key="2">
    <source>
        <dbReference type="ARBA" id="ARBA00022603"/>
    </source>
</evidence>
<comment type="similarity">
    <text evidence="10">In the C-terminal section; belongs to the DAO family.</text>
</comment>
<feature type="region of interest" description="tRNA (mnm(5)s(2)U34)-methyltransferase" evidence="10">
    <location>
        <begin position="1"/>
        <end position="234"/>
    </location>
</feature>
<dbReference type="Proteomes" id="UP000319148">
    <property type="component" value="Unassembled WGS sequence"/>
</dbReference>
<keyword evidence="3 10" id="KW-0285">Flavoprotein</keyword>
<gene>
    <name evidence="10 13" type="primary">mnmC</name>
    <name evidence="13" type="ORF">FIV46_06045</name>
</gene>
<dbReference type="GO" id="GO:0005737">
    <property type="term" value="C:cytoplasm"/>
    <property type="evidence" value="ECO:0007669"/>
    <property type="project" value="UniProtKB-SubCell"/>
</dbReference>
<feature type="domain" description="MnmC-like methyltransferase" evidence="12">
    <location>
        <begin position="114"/>
        <end position="231"/>
    </location>
</feature>
<dbReference type="NCBIfam" id="TIGR03197">
    <property type="entry name" value="MnmC_Cterm"/>
    <property type="match status" value="1"/>
</dbReference>
<dbReference type="InterPro" id="IPR008471">
    <property type="entry name" value="MnmC-like_methylTransf"/>
</dbReference>
<evidence type="ECO:0000259" key="11">
    <source>
        <dbReference type="Pfam" id="PF01266"/>
    </source>
</evidence>
<dbReference type="OrthoDB" id="9786494at2"/>
<dbReference type="Gene3D" id="3.30.9.10">
    <property type="entry name" value="D-Amino Acid Oxidase, subunit A, domain 2"/>
    <property type="match status" value="1"/>
</dbReference>
<comment type="subcellular location">
    <subcellularLocation>
        <location evidence="10">Cytoplasm</location>
    </subcellularLocation>
</comment>
<evidence type="ECO:0000256" key="3">
    <source>
        <dbReference type="ARBA" id="ARBA00022630"/>
    </source>
</evidence>
<comment type="function">
    <text evidence="10">Catalyzes the last two steps in the biosynthesis of 5-methylaminomethyl-2-thiouridine (mnm(5)s(2)U) at the wobble position (U34) in tRNA. Catalyzes the FAD-dependent demodification of cmnm(5)s(2)U34 to nm(5)s(2)U34, followed by the transfer of a methyl group from S-adenosyl-L-methionine to nm(5)s(2)U34, to form mnm(5)s(2)U34.</text>
</comment>
<dbReference type="HAMAP" id="MF_01102">
    <property type="entry name" value="MnmC"/>
    <property type="match status" value="1"/>
</dbReference>
<dbReference type="GO" id="GO:0002097">
    <property type="term" value="P:tRNA wobble base modification"/>
    <property type="evidence" value="ECO:0007669"/>
    <property type="project" value="UniProtKB-UniRule"/>
</dbReference>
<proteinExistence type="inferred from homology"/>
<dbReference type="EC" id="2.1.1.61" evidence="10"/>
<dbReference type="InterPro" id="IPR047785">
    <property type="entry name" value="tRNA_MNMC2"/>
</dbReference>
<dbReference type="EC" id="1.5.-.-" evidence="10"/>
<dbReference type="InterPro" id="IPR036188">
    <property type="entry name" value="FAD/NAD-bd_sf"/>
</dbReference>
<dbReference type="EMBL" id="VFIY01000005">
    <property type="protein sequence ID" value="TPD61767.1"/>
    <property type="molecule type" value="Genomic_DNA"/>
</dbReference>
<dbReference type="Pfam" id="PF05430">
    <property type="entry name" value="Methyltransf_30"/>
    <property type="match status" value="1"/>
</dbReference>
<name>A0A501PNS2_9PROT</name>
<evidence type="ECO:0000256" key="5">
    <source>
        <dbReference type="ARBA" id="ARBA00022691"/>
    </source>
</evidence>
<dbReference type="RefSeq" id="WP_139939472.1">
    <property type="nucleotide sequence ID" value="NZ_JBHSYP010000003.1"/>
</dbReference>
<sequence length="642" mass="71328">MSNDQSDKDLYWQEGRIPASRQFEDIYYSPENGLEESRYVFLQGIGAPEAWRNRHRVSIGETGFGTGLNFLLSVHEWLQVAPADARLFYLSVEKYPLAPEDIRKALAPWPELCGELEELLAAYPEPIQGFHQRSLFGGRVTLLLLFGDACDMLDKVVPAPLDAWYLDGFAPRRNPDMWNERLFAALARLSGPGTRLATFTAAGFVRRGLEDAGFAMEKAPGFAGKRECLRGIFTGDSAQPERPYLVGEPWYNPPAPLPRSGHIAVVGAGIAGMMAGWHLTRAGYRVTVLDRQEAPMQEASGNPAAILDPFLSVDDGREGRFHRHALLHALQFYRNLPEGIFYACGLERRAASDKEQTRFNRIMETTPLPEHLLEQKEDGSLCFPTLGYLIPEKLCAFLNRDLDFRGGQQVETLEKRAGRWHLRDENDHTLIETDAVILATPSLIRKLPLTSHLPLEALSGQISLFRTPAAAPDHVITEEGYVVPSLVLQGRRVTVAGASFLPLADPDLMPAVTEREHDENRAKAAALLPQLAGADLLGGRSAIRYFSPNHLPYAGPVPDRDFYLQEYESLRHGPRHKPLPDARYHGGLYVLSALGARGFLTSPLLAAQLTGLICGNIPPLEQKISHALHPARFLIRELVKGR</sequence>
<evidence type="ECO:0000256" key="7">
    <source>
        <dbReference type="ARBA" id="ARBA00022827"/>
    </source>
</evidence>
<comment type="caution">
    <text evidence="13">The sequence shown here is derived from an EMBL/GenBank/DDBJ whole genome shotgun (WGS) entry which is preliminary data.</text>
</comment>
<feature type="domain" description="FAD dependent oxidoreductase" evidence="11">
    <location>
        <begin position="263"/>
        <end position="610"/>
    </location>
</feature>
<evidence type="ECO:0000256" key="9">
    <source>
        <dbReference type="ARBA" id="ARBA00023268"/>
    </source>
</evidence>
<evidence type="ECO:0000256" key="6">
    <source>
        <dbReference type="ARBA" id="ARBA00022694"/>
    </source>
</evidence>
<dbReference type="SUPFAM" id="SSF51905">
    <property type="entry name" value="FAD/NAD(P)-binding domain"/>
    <property type="match status" value="1"/>
</dbReference>
<feature type="region of interest" description="FAD-dependent cmnm(5)s(2)U34 oxidoreductase" evidence="10">
    <location>
        <begin position="266"/>
        <end position="642"/>
    </location>
</feature>
<dbReference type="Gene3D" id="3.40.50.150">
    <property type="entry name" value="Vaccinia Virus protein VP39"/>
    <property type="match status" value="1"/>
</dbReference>
<keyword evidence="14" id="KW-1185">Reference proteome</keyword>
<dbReference type="InterPro" id="IPR029063">
    <property type="entry name" value="SAM-dependent_MTases_sf"/>
</dbReference>
<protein>
    <recommendedName>
        <fullName evidence="10">tRNA 5-methylaminomethyl-2-thiouridine biosynthesis bifunctional protein MnmC</fullName>
        <shortName evidence="10">tRNA mnm(5)s(2)U biosynthesis bifunctional protein</shortName>
    </recommendedName>
    <domain>
        <recommendedName>
            <fullName evidence="10">tRNA (mnm(5)s(2)U34)-methyltransferase</fullName>
            <ecNumber evidence="10">2.1.1.61</ecNumber>
        </recommendedName>
    </domain>
    <domain>
        <recommendedName>
            <fullName evidence="10">FAD-dependent cmnm(5)s(2)U34 oxidoreductase</fullName>
            <ecNumber evidence="10">1.5.-.-</ecNumber>
        </recommendedName>
    </domain>
</protein>
<keyword evidence="6 10" id="KW-0819">tRNA processing</keyword>
<keyword evidence="2 10" id="KW-0489">Methyltransferase</keyword>
<dbReference type="NCBIfam" id="NF033855">
    <property type="entry name" value="tRNA_MNMC2"/>
    <property type="match status" value="1"/>
</dbReference>
<evidence type="ECO:0000256" key="1">
    <source>
        <dbReference type="ARBA" id="ARBA00022490"/>
    </source>
</evidence>
<dbReference type="AlphaFoldDB" id="A0A501PNS2"/>
<accession>A0A501PNS2</accession>
<dbReference type="PANTHER" id="PTHR13847:SF283">
    <property type="entry name" value="TRNA 5-METHYLAMINOMETHYL-2-THIOURIDINE BIOSYNTHESIS BIFUNCTIONAL PROTEIN MNMC"/>
    <property type="match status" value="1"/>
</dbReference>
<dbReference type="PANTHER" id="PTHR13847">
    <property type="entry name" value="SARCOSINE DEHYDROGENASE-RELATED"/>
    <property type="match status" value="1"/>
</dbReference>
<keyword evidence="8 10" id="KW-0560">Oxidoreductase</keyword>
<keyword evidence="4 10" id="KW-0808">Transferase</keyword>
<dbReference type="Pfam" id="PF01266">
    <property type="entry name" value="DAO"/>
    <property type="match status" value="1"/>
</dbReference>
<dbReference type="GO" id="GO:0004808">
    <property type="term" value="F:tRNA (5-methylaminomethyl-2-thiouridylate)(34)-methyltransferase activity"/>
    <property type="evidence" value="ECO:0007669"/>
    <property type="project" value="UniProtKB-EC"/>
</dbReference>
<comment type="catalytic activity">
    <reaction evidence="10">
        <text>5-aminomethyl-2-thiouridine(34) in tRNA + S-adenosyl-L-methionine = 5-methylaminomethyl-2-thiouridine(34) in tRNA + S-adenosyl-L-homocysteine + H(+)</text>
        <dbReference type="Rhea" id="RHEA:19569"/>
        <dbReference type="Rhea" id="RHEA-COMP:10195"/>
        <dbReference type="Rhea" id="RHEA-COMP:10197"/>
        <dbReference type="ChEBI" id="CHEBI:15378"/>
        <dbReference type="ChEBI" id="CHEBI:57856"/>
        <dbReference type="ChEBI" id="CHEBI:59789"/>
        <dbReference type="ChEBI" id="CHEBI:74454"/>
        <dbReference type="ChEBI" id="CHEBI:74455"/>
        <dbReference type="EC" id="2.1.1.61"/>
    </reaction>
</comment>
<dbReference type="InterPro" id="IPR017610">
    <property type="entry name" value="tRNA_S-uridine_synth_MnmC_C"/>
</dbReference>
<evidence type="ECO:0000256" key="10">
    <source>
        <dbReference type="HAMAP-Rule" id="MF_01102"/>
    </source>
</evidence>
<keyword evidence="9 10" id="KW-0511">Multifunctional enzyme</keyword>
<dbReference type="NCBIfam" id="NF002481">
    <property type="entry name" value="PRK01747.1-2"/>
    <property type="match status" value="1"/>
</dbReference>
<dbReference type="GO" id="GO:0032259">
    <property type="term" value="P:methylation"/>
    <property type="evidence" value="ECO:0007669"/>
    <property type="project" value="UniProtKB-KW"/>
</dbReference>
<dbReference type="Gene3D" id="3.50.50.60">
    <property type="entry name" value="FAD/NAD(P)-binding domain"/>
    <property type="match status" value="1"/>
</dbReference>
<comment type="similarity">
    <text evidence="10">In the N-terminal section; belongs to the methyltransferase superfamily. tRNA (mnm(5)s(2)U34)-methyltransferase family.</text>
</comment>
<evidence type="ECO:0000313" key="13">
    <source>
        <dbReference type="EMBL" id="TPD61767.1"/>
    </source>
</evidence>
<evidence type="ECO:0000256" key="8">
    <source>
        <dbReference type="ARBA" id="ARBA00023002"/>
    </source>
</evidence>
<evidence type="ECO:0000256" key="4">
    <source>
        <dbReference type="ARBA" id="ARBA00022679"/>
    </source>
</evidence>
<evidence type="ECO:0000259" key="12">
    <source>
        <dbReference type="Pfam" id="PF05430"/>
    </source>
</evidence>
<evidence type="ECO:0000313" key="14">
    <source>
        <dbReference type="Proteomes" id="UP000319148"/>
    </source>
</evidence>
<keyword evidence="7 10" id="KW-0274">FAD</keyword>
<keyword evidence="5 10" id="KW-0949">S-adenosyl-L-methionine</keyword>